<dbReference type="EnsemblPlants" id="MELO3C000069.2.1">
    <property type="protein sequence ID" value="MELO3C000069.2.1"/>
    <property type="gene ID" value="MELO3C000069.2"/>
</dbReference>
<organism evidence="2">
    <name type="scientific">Cucumis melo</name>
    <name type="common">Muskmelon</name>
    <dbReference type="NCBI Taxonomy" id="3656"/>
    <lineage>
        <taxon>Eukaryota</taxon>
        <taxon>Viridiplantae</taxon>
        <taxon>Streptophyta</taxon>
        <taxon>Embryophyta</taxon>
        <taxon>Tracheophyta</taxon>
        <taxon>Spermatophyta</taxon>
        <taxon>Magnoliopsida</taxon>
        <taxon>eudicotyledons</taxon>
        <taxon>Gunneridae</taxon>
        <taxon>Pentapetalae</taxon>
        <taxon>rosids</taxon>
        <taxon>fabids</taxon>
        <taxon>Cucurbitales</taxon>
        <taxon>Cucurbitaceae</taxon>
        <taxon>Benincaseae</taxon>
        <taxon>Cucumis</taxon>
    </lineage>
</organism>
<dbReference type="AlphaFoldDB" id="A0A9I9CBT2"/>
<proteinExistence type="predicted"/>
<accession>A0A9I9CBT2</accession>
<evidence type="ECO:0000313" key="2">
    <source>
        <dbReference type="EnsemblPlants" id="MELO3C000069.2.1"/>
    </source>
</evidence>
<sequence>VSASGYCFVLFGGRWYRRLETRSAVGRVRSDGFGSDLMVSAGDTFGSDGSATAGDRLHGGSSDAGGRRLECEASTDVVVGSGSTGFHGGRLARAKGKQAQLRVRGDLKGDWVSRRRASEGLRRRRR</sequence>
<name>A0A9I9CBT2_CUCME</name>
<evidence type="ECO:0000256" key="1">
    <source>
        <dbReference type="SAM" id="MobiDB-lite"/>
    </source>
</evidence>
<dbReference type="Gramene" id="MELO3C000069.2.1">
    <property type="protein sequence ID" value="MELO3C000069.2.1"/>
    <property type="gene ID" value="MELO3C000069.2"/>
</dbReference>
<reference evidence="2" key="1">
    <citation type="submission" date="2023-03" db="UniProtKB">
        <authorList>
            <consortium name="EnsemblPlants"/>
        </authorList>
    </citation>
    <scope>IDENTIFICATION</scope>
</reference>
<feature type="region of interest" description="Disordered" evidence="1">
    <location>
        <begin position="47"/>
        <end position="67"/>
    </location>
</feature>
<protein>
    <submittedName>
        <fullName evidence="2">Uncharacterized protein</fullName>
    </submittedName>
</protein>